<comment type="subcellular location">
    <subcellularLocation>
        <location evidence="1 8">Cell outer membrane</location>
        <topology evidence="1 8">Multi-pass membrane protein</topology>
    </subcellularLocation>
</comment>
<dbReference type="RefSeq" id="WP_090150928.1">
    <property type="nucleotide sequence ID" value="NZ_FNAN01000008.1"/>
</dbReference>
<dbReference type="Pfam" id="PF00593">
    <property type="entry name" value="TonB_dep_Rec_b-barrel"/>
    <property type="match status" value="1"/>
</dbReference>
<evidence type="ECO:0000256" key="1">
    <source>
        <dbReference type="ARBA" id="ARBA00004571"/>
    </source>
</evidence>
<dbReference type="AlphaFoldDB" id="A0A1G7H900"/>
<dbReference type="Gene3D" id="2.40.170.20">
    <property type="entry name" value="TonB-dependent receptor, beta-barrel domain"/>
    <property type="match status" value="1"/>
</dbReference>
<dbReference type="NCBIfam" id="TIGR04056">
    <property type="entry name" value="OMP_RagA_SusC"/>
    <property type="match status" value="1"/>
</dbReference>
<feature type="domain" description="TonB-dependent receptor-like beta-barrel" evidence="11">
    <location>
        <begin position="441"/>
        <end position="786"/>
    </location>
</feature>
<feature type="signal peptide" evidence="10">
    <location>
        <begin position="1"/>
        <end position="24"/>
    </location>
</feature>
<name>A0A1G7H900_9BACT</name>
<evidence type="ECO:0000256" key="2">
    <source>
        <dbReference type="ARBA" id="ARBA00022448"/>
    </source>
</evidence>
<feature type="domain" description="TonB-dependent receptor plug" evidence="12">
    <location>
        <begin position="120"/>
        <end position="242"/>
    </location>
</feature>
<dbReference type="InterPro" id="IPR000531">
    <property type="entry name" value="Beta-barrel_TonB"/>
</dbReference>
<accession>A0A1G7H900</accession>
<keyword evidence="2 8" id="KW-0813">Transport</keyword>
<evidence type="ECO:0000256" key="3">
    <source>
        <dbReference type="ARBA" id="ARBA00022452"/>
    </source>
</evidence>
<keyword evidence="7 8" id="KW-0998">Cell outer membrane</keyword>
<dbReference type="InterPro" id="IPR036942">
    <property type="entry name" value="Beta-barrel_TonB_sf"/>
</dbReference>
<keyword evidence="4 8" id="KW-0812">Transmembrane</keyword>
<dbReference type="OrthoDB" id="9768177at2"/>
<dbReference type="Gene3D" id="2.170.130.10">
    <property type="entry name" value="TonB-dependent receptor, plug domain"/>
    <property type="match status" value="1"/>
</dbReference>
<dbReference type="Pfam" id="PF07715">
    <property type="entry name" value="Plug"/>
    <property type="match status" value="1"/>
</dbReference>
<protein>
    <submittedName>
        <fullName evidence="13">TonB-linked outer membrane protein, SusC/RagA family</fullName>
    </submittedName>
</protein>
<evidence type="ECO:0000313" key="13">
    <source>
        <dbReference type="EMBL" id="SDE96922.1"/>
    </source>
</evidence>
<dbReference type="InterPro" id="IPR012910">
    <property type="entry name" value="Plug_dom"/>
</dbReference>
<evidence type="ECO:0000259" key="11">
    <source>
        <dbReference type="Pfam" id="PF00593"/>
    </source>
</evidence>
<dbReference type="Proteomes" id="UP000198748">
    <property type="component" value="Unassembled WGS sequence"/>
</dbReference>
<dbReference type="NCBIfam" id="TIGR04057">
    <property type="entry name" value="SusC_RagA_signa"/>
    <property type="match status" value="1"/>
</dbReference>
<keyword evidence="14" id="KW-1185">Reference proteome</keyword>
<keyword evidence="5 9" id="KW-0798">TonB box</keyword>
<evidence type="ECO:0000256" key="5">
    <source>
        <dbReference type="ARBA" id="ARBA00023077"/>
    </source>
</evidence>
<comment type="similarity">
    <text evidence="8 9">Belongs to the TonB-dependent receptor family.</text>
</comment>
<evidence type="ECO:0000256" key="6">
    <source>
        <dbReference type="ARBA" id="ARBA00023136"/>
    </source>
</evidence>
<gene>
    <name evidence="13" type="ORF">SAMN04487996_10880</name>
</gene>
<dbReference type="InterPro" id="IPR039426">
    <property type="entry name" value="TonB-dep_rcpt-like"/>
</dbReference>
<dbReference type="EMBL" id="FNAN01000008">
    <property type="protein sequence ID" value="SDE96922.1"/>
    <property type="molecule type" value="Genomic_DNA"/>
</dbReference>
<keyword evidence="10" id="KW-0732">Signal</keyword>
<dbReference type="InterPro" id="IPR023996">
    <property type="entry name" value="TonB-dep_OMP_SusC/RagA"/>
</dbReference>
<evidence type="ECO:0000259" key="12">
    <source>
        <dbReference type="Pfam" id="PF07715"/>
    </source>
</evidence>
<dbReference type="GO" id="GO:0009279">
    <property type="term" value="C:cell outer membrane"/>
    <property type="evidence" value="ECO:0007669"/>
    <property type="project" value="UniProtKB-SubCell"/>
</dbReference>
<evidence type="ECO:0000256" key="10">
    <source>
        <dbReference type="SAM" id="SignalP"/>
    </source>
</evidence>
<dbReference type="STRING" id="659014.SAMN04487996_10880"/>
<evidence type="ECO:0000256" key="8">
    <source>
        <dbReference type="PROSITE-ProRule" id="PRU01360"/>
    </source>
</evidence>
<dbReference type="SUPFAM" id="SSF49464">
    <property type="entry name" value="Carboxypeptidase regulatory domain-like"/>
    <property type="match status" value="1"/>
</dbReference>
<reference evidence="14" key="1">
    <citation type="submission" date="2016-10" db="EMBL/GenBank/DDBJ databases">
        <authorList>
            <person name="Varghese N."/>
            <person name="Submissions S."/>
        </authorList>
    </citation>
    <scope>NUCLEOTIDE SEQUENCE [LARGE SCALE GENOMIC DNA]</scope>
    <source>
        <strain evidence="14">DSM 25329</strain>
    </source>
</reference>
<keyword evidence="3 8" id="KW-1134">Transmembrane beta strand</keyword>
<dbReference type="Pfam" id="PF13715">
    <property type="entry name" value="CarbopepD_reg_2"/>
    <property type="match status" value="1"/>
</dbReference>
<dbReference type="Gene3D" id="2.60.40.1120">
    <property type="entry name" value="Carboxypeptidase-like, regulatory domain"/>
    <property type="match status" value="1"/>
</dbReference>
<evidence type="ECO:0000313" key="14">
    <source>
        <dbReference type="Proteomes" id="UP000198748"/>
    </source>
</evidence>
<dbReference type="InterPro" id="IPR008969">
    <property type="entry name" value="CarboxyPept-like_regulatory"/>
</dbReference>
<sequence length="1031" mass="112259">MRNALQCVLLTFVLAVLFVNASRAQDRQVTGKVSDENGTGLPGANVLIKGTTRGTNTDAEGNFSLNMSGAATLIVSSVGYTSKEVAVSANMTNVTVSMDADVRNLGEVVVTALGISKEQKTLSYATQMINTDNFSKARELNVANSLSGRVAGLDIVRSSSGVGGSSRIVLRGDRSITGNNQALIVVDGVPIDNSNFSPGNANGGRDASDGLSSINPDDIESINVLRGASATALYGSRAANGALLITTKKGAVRKGIGVSINSTFQAERAIILQDFQNVYGQGVDGNKIQQNSEFSWGPKMDGQQVPAWGPDPANVGKTYAYSPNPDSYKDFYSTGTSIANSVSLTAGNEKVQTYFSYTNTSAKGIVSNNKLGRHNFNLRLSSQITSKLSFDGKVTYLSEKIENRQQTGEAFANLQRHILRLPRSISLDQAKQFEYIVPATGRVRQNYWNPGSNGGQNPYWIKNRVLALDNRDRIYGFTQLNYKITDWFTLMGRAGYDKYIDKFEGKWYTDTYTIADFGDYQTNWRDNSELNLDLFGLVSKQFGEDFRLEATVGGNILKRDYINHQTLNNQLNRDNLFVTTNARNSVTNRSVAQTRKQGVFASADFIWRDALTISGSARNDWSSTLPEANQSYFFPSVGVAAVLTSLFNLPQAISFAKLRGSYALTGNDAAPYLLLQTYSFIAGGTSGYIVRDNIKPFPVLKPEMTTAQEIGLEAKFLNNRIGFDLTLYNSNSKNQLFQVPLSPASGWSFEYINAGNVRNQGIELMLNLVPVRMGDFTWNLDLNYARNVNKLIKLSDRITTLTLASDFMNFMRAEEGKALGQIYSRGYQRDAQGRIIVGTNGIPLVTSNTTVPLGTSRPSWTGGVTNRFSYKGINFSFLVSGRIGGVVTSFTNAVTYADGVTEETLAGREGMVVEGVQADGSPNTVKTTAEAYWKFVGGRNTPIGEAFTYSASNIRMREMTLGYSLPQGIIGKSVFQNASLSLVGRNLFFIMNKAKGFDPELVAGSANTTVGLESFSMPATRSVGVNLTLTF</sequence>
<evidence type="ECO:0000256" key="9">
    <source>
        <dbReference type="RuleBase" id="RU003357"/>
    </source>
</evidence>
<dbReference type="SUPFAM" id="SSF56935">
    <property type="entry name" value="Porins"/>
    <property type="match status" value="1"/>
</dbReference>
<dbReference type="InterPro" id="IPR023997">
    <property type="entry name" value="TonB-dep_OMP_SusC/RagA_CS"/>
</dbReference>
<dbReference type="InterPro" id="IPR037066">
    <property type="entry name" value="Plug_dom_sf"/>
</dbReference>
<evidence type="ECO:0000256" key="7">
    <source>
        <dbReference type="ARBA" id="ARBA00023237"/>
    </source>
</evidence>
<evidence type="ECO:0000256" key="4">
    <source>
        <dbReference type="ARBA" id="ARBA00022692"/>
    </source>
</evidence>
<organism evidence="13 14">
    <name type="scientific">Dyadobacter soli</name>
    <dbReference type="NCBI Taxonomy" id="659014"/>
    <lineage>
        <taxon>Bacteria</taxon>
        <taxon>Pseudomonadati</taxon>
        <taxon>Bacteroidota</taxon>
        <taxon>Cytophagia</taxon>
        <taxon>Cytophagales</taxon>
        <taxon>Spirosomataceae</taxon>
        <taxon>Dyadobacter</taxon>
    </lineage>
</organism>
<feature type="chain" id="PRO_5011643547" evidence="10">
    <location>
        <begin position="25"/>
        <end position="1031"/>
    </location>
</feature>
<dbReference type="PROSITE" id="PS52016">
    <property type="entry name" value="TONB_DEPENDENT_REC_3"/>
    <property type="match status" value="1"/>
</dbReference>
<keyword evidence="6 8" id="KW-0472">Membrane</keyword>
<proteinExistence type="inferred from homology"/>